<keyword evidence="2" id="KW-1185">Reference proteome</keyword>
<accession>A0ACB8EGG4</accession>
<proteinExistence type="predicted"/>
<sequence>MASAPSKPVPKTKSRKPQVCVLCQGPFKNPVIFDGLKFCRFCFSSLKREALANPSSSKEKNRATREAKSKTEEGIEEKKGLCEEHGEPLTWFCTEERIPLCEICKASKDHASHSMVPAEDAALEYKGKLQRAVHLLERHLDKSLKLKYQEGKKTAEWKAGVLLRASKDWLLLVEPGNNAVHGQKERIENEFFKLHTFLVEEEERLLKRLKKEKQETLKKLHSNLEQLSGQSSALKQLVTEVKEKSRQPAGELLKDVDNTLSRSENVTVQETEAVPTMLKHVYNIPCIDIIDILTEFKADVSLDPATAHPGLVLSEDRKAVKYGGMQQGPPSEDNPEKFDAYILVLGSERFTSGRHYWEVEVGDSPEWDLGICRESVNRKGLRTMFSPKSGFWRLWLRDGDRYKVLISQPTLLSLGMKPTRVGVFLDYEEGEVSFYNVTEKTHIYTYIGTFYTPLRPFFSPCRHWKGENACSLSVCPKKESVRSKNQSSVQVLNP</sequence>
<evidence type="ECO:0000313" key="2">
    <source>
        <dbReference type="Proteomes" id="UP000827872"/>
    </source>
</evidence>
<evidence type="ECO:0000313" key="1">
    <source>
        <dbReference type="EMBL" id="KAH7991595.1"/>
    </source>
</evidence>
<organism evidence="1 2">
    <name type="scientific">Sphaerodactylus townsendi</name>
    <dbReference type="NCBI Taxonomy" id="933632"/>
    <lineage>
        <taxon>Eukaryota</taxon>
        <taxon>Metazoa</taxon>
        <taxon>Chordata</taxon>
        <taxon>Craniata</taxon>
        <taxon>Vertebrata</taxon>
        <taxon>Euteleostomi</taxon>
        <taxon>Lepidosauria</taxon>
        <taxon>Squamata</taxon>
        <taxon>Bifurcata</taxon>
        <taxon>Gekkota</taxon>
        <taxon>Sphaerodactylidae</taxon>
        <taxon>Sphaerodactylus</taxon>
    </lineage>
</organism>
<protein>
    <submittedName>
        <fullName evidence="1">Uncharacterized protein</fullName>
    </submittedName>
</protein>
<reference evidence="1" key="1">
    <citation type="submission" date="2021-08" db="EMBL/GenBank/DDBJ databases">
        <title>The first chromosome-level gecko genome reveals the dynamic sex chromosomes of Neotropical dwarf geckos (Sphaerodactylidae: Sphaerodactylus).</title>
        <authorList>
            <person name="Pinto B.J."/>
            <person name="Keating S.E."/>
            <person name="Gamble T."/>
        </authorList>
    </citation>
    <scope>NUCLEOTIDE SEQUENCE</scope>
    <source>
        <strain evidence="1">TG3544</strain>
    </source>
</reference>
<comment type="caution">
    <text evidence="1">The sequence shown here is derived from an EMBL/GenBank/DDBJ whole genome shotgun (WGS) entry which is preliminary data.</text>
</comment>
<dbReference type="EMBL" id="CM037616">
    <property type="protein sequence ID" value="KAH7991595.1"/>
    <property type="molecule type" value="Genomic_DNA"/>
</dbReference>
<dbReference type="Proteomes" id="UP000827872">
    <property type="component" value="Linkage Group LG03"/>
</dbReference>
<gene>
    <name evidence="1" type="ORF">K3G42_007653</name>
</gene>
<name>A0ACB8EGG4_9SAUR</name>